<evidence type="ECO:0000313" key="2">
    <source>
        <dbReference type="Proteomes" id="UP000316291"/>
    </source>
</evidence>
<proteinExistence type="predicted"/>
<dbReference type="RefSeq" id="WP_018647617.1">
    <property type="nucleotide sequence ID" value="NZ_VLLA01000002.1"/>
</dbReference>
<sequence>MKIAFLSLALVGQPVPIPVSDKVPVLNVEALCKATVDNAKAQGLTAVQSFSDCMKDEKQARQQISTLWATSPSDVRNRCEGTASIETQSYVELLTCLQAAVVSAHPELVPPRRSSKDRNKQ</sequence>
<dbReference type="OrthoDB" id="7960860at2"/>
<dbReference type="AlphaFoldDB" id="A0A562S3J4"/>
<comment type="caution">
    <text evidence="1">The sequence shown here is derived from an EMBL/GenBank/DDBJ whole genome shotgun (WGS) entry which is preliminary data.</text>
</comment>
<organism evidence="1 2">
    <name type="scientific">Bradyrhizobium huanghuaihaiense</name>
    <dbReference type="NCBI Taxonomy" id="990078"/>
    <lineage>
        <taxon>Bacteria</taxon>
        <taxon>Pseudomonadati</taxon>
        <taxon>Pseudomonadota</taxon>
        <taxon>Alphaproteobacteria</taxon>
        <taxon>Hyphomicrobiales</taxon>
        <taxon>Nitrobacteraceae</taxon>
        <taxon>Bradyrhizobium</taxon>
    </lineage>
</organism>
<evidence type="ECO:0000313" key="1">
    <source>
        <dbReference type="EMBL" id="TWI75096.1"/>
    </source>
</evidence>
<gene>
    <name evidence="1" type="ORF">IQ16_01391</name>
</gene>
<accession>A0A562S3J4</accession>
<dbReference type="EMBL" id="VLLA01000002">
    <property type="protein sequence ID" value="TWI75096.1"/>
    <property type="molecule type" value="Genomic_DNA"/>
</dbReference>
<keyword evidence="2" id="KW-1185">Reference proteome</keyword>
<reference evidence="1 2" key="1">
    <citation type="journal article" date="2015" name="Stand. Genomic Sci.">
        <title>Genomic Encyclopedia of Bacterial and Archaeal Type Strains, Phase III: the genomes of soil and plant-associated and newly described type strains.</title>
        <authorList>
            <person name="Whitman W.B."/>
            <person name="Woyke T."/>
            <person name="Klenk H.P."/>
            <person name="Zhou Y."/>
            <person name="Lilburn T.G."/>
            <person name="Beck B.J."/>
            <person name="De Vos P."/>
            <person name="Vandamme P."/>
            <person name="Eisen J.A."/>
            <person name="Garrity G."/>
            <person name="Hugenholtz P."/>
            <person name="Kyrpides N.C."/>
        </authorList>
    </citation>
    <scope>NUCLEOTIDE SEQUENCE [LARGE SCALE GENOMIC DNA]</scope>
    <source>
        <strain evidence="1 2">CGMCC 1.10948</strain>
    </source>
</reference>
<protein>
    <submittedName>
        <fullName evidence="1">Uncharacterized protein</fullName>
    </submittedName>
</protein>
<dbReference type="Proteomes" id="UP000316291">
    <property type="component" value="Unassembled WGS sequence"/>
</dbReference>
<name>A0A562S3J4_9BRAD</name>